<name>A0ABQ9VG22_SAGOE</name>
<evidence type="ECO:0000313" key="1">
    <source>
        <dbReference type="EMBL" id="KAK2108126.1"/>
    </source>
</evidence>
<proteinExistence type="predicted"/>
<dbReference type="EMBL" id="JASSZA010000006">
    <property type="protein sequence ID" value="KAK2108126.1"/>
    <property type="molecule type" value="Genomic_DNA"/>
</dbReference>
<evidence type="ECO:0000313" key="2">
    <source>
        <dbReference type="Proteomes" id="UP001266305"/>
    </source>
</evidence>
<protein>
    <recommendedName>
        <fullName evidence="3">Nucleoside-diphosphate kinase</fullName>
    </recommendedName>
</protein>
<organism evidence="1 2">
    <name type="scientific">Saguinus oedipus</name>
    <name type="common">Cotton-top tamarin</name>
    <name type="synonym">Oedipomidas oedipus</name>
    <dbReference type="NCBI Taxonomy" id="9490"/>
    <lineage>
        <taxon>Eukaryota</taxon>
        <taxon>Metazoa</taxon>
        <taxon>Chordata</taxon>
        <taxon>Craniata</taxon>
        <taxon>Vertebrata</taxon>
        <taxon>Euteleostomi</taxon>
        <taxon>Mammalia</taxon>
        <taxon>Eutheria</taxon>
        <taxon>Euarchontoglires</taxon>
        <taxon>Primates</taxon>
        <taxon>Haplorrhini</taxon>
        <taxon>Platyrrhini</taxon>
        <taxon>Cebidae</taxon>
        <taxon>Callitrichinae</taxon>
        <taxon>Saguinus</taxon>
    </lineage>
</organism>
<dbReference type="InterPro" id="IPR027417">
    <property type="entry name" value="P-loop_NTPase"/>
</dbReference>
<dbReference type="SUPFAM" id="SSF52540">
    <property type="entry name" value="P-loop containing nucleoside triphosphate hydrolases"/>
    <property type="match status" value="1"/>
</dbReference>
<gene>
    <name evidence="1" type="ORF">P7K49_013291</name>
</gene>
<dbReference type="Proteomes" id="UP001266305">
    <property type="component" value="Unassembled WGS sequence"/>
</dbReference>
<accession>A0ABQ9VG22</accession>
<reference evidence="1 2" key="1">
    <citation type="submission" date="2023-05" db="EMBL/GenBank/DDBJ databases">
        <title>B98-5 Cell Line De Novo Hybrid Assembly: An Optical Mapping Approach.</title>
        <authorList>
            <person name="Kananen K."/>
            <person name="Auerbach J.A."/>
            <person name="Kautto E."/>
            <person name="Blachly J.S."/>
        </authorList>
    </citation>
    <scope>NUCLEOTIDE SEQUENCE [LARGE SCALE GENOMIC DNA]</scope>
    <source>
        <strain evidence="1">B95-8</strain>
        <tissue evidence="1">Cell line</tissue>
    </source>
</reference>
<comment type="caution">
    <text evidence="1">The sequence shown here is derived from an EMBL/GenBank/DDBJ whole genome shotgun (WGS) entry which is preliminary data.</text>
</comment>
<sequence>MASRHSLSTRTGVEHYNEVKKVTICEYLPPHLVIYLDVPVPEIQRRIQKKGDVMPFFNQRPSLSVFNVDQHEKSCFNSIPIPTSPQ</sequence>
<evidence type="ECO:0008006" key="3">
    <source>
        <dbReference type="Google" id="ProtNLM"/>
    </source>
</evidence>
<dbReference type="Gene3D" id="3.40.50.300">
    <property type="entry name" value="P-loop containing nucleotide triphosphate hydrolases"/>
    <property type="match status" value="1"/>
</dbReference>
<keyword evidence="2" id="KW-1185">Reference proteome</keyword>